<keyword evidence="2" id="KW-1185">Reference proteome</keyword>
<name>A0AAV9AIY5_ACOGR</name>
<gene>
    <name evidence="1" type="ORF">QJS04_geneDACA018651</name>
</gene>
<comment type="caution">
    <text evidence="1">The sequence shown here is derived from an EMBL/GenBank/DDBJ whole genome shotgun (WGS) entry which is preliminary data.</text>
</comment>
<dbReference type="EMBL" id="JAUJYN010000009">
    <property type="protein sequence ID" value="KAK1264032.1"/>
    <property type="molecule type" value="Genomic_DNA"/>
</dbReference>
<reference evidence="1" key="2">
    <citation type="submission" date="2023-06" db="EMBL/GenBank/DDBJ databases">
        <authorList>
            <person name="Ma L."/>
            <person name="Liu K.-W."/>
            <person name="Li Z."/>
            <person name="Hsiao Y.-Y."/>
            <person name="Qi Y."/>
            <person name="Fu T."/>
            <person name="Tang G."/>
            <person name="Zhang D."/>
            <person name="Sun W.-H."/>
            <person name="Liu D.-K."/>
            <person name="Li Y."/>
            <person name="Chen G.-Z."/>
            <person name="Liu X.-D."/>
            <person name="Liao X.-Y."/>
            <person name="Jiang Y.-T."/>
            <person name="Yu X."/>
            <person name="Hao Y."/>
            <person name="Huang J."/>
            <person name="Zhao X.-W."/>
            <person name="Ke S."/>
            <person name="Chen Y.-Y."/>
            <person name="Wu W.-L."/>
            <person name="Hsu J.-L."/>
            <person name="Lin Y.-F."/>
            <person name="Huang M.-D."/>
            <person name="Li C.-Y."/>
            <person name="Huang L."/>
            <person name="Wang Z.-W."/>
            <person name="Zhao X."/>
            <person name="Zhong W.-Y."/>
            <person name="Peng D.-H."/>
            <person name="Ahmad S."/>
            <person name="Lan S."/>
            <person name="Zhang J.-S."/>
            <person name="Tsai W.-C."/>
            <person name="Van De Peer Y."/>
            <person name="Liu Z.-J."/>
        </authorList>
    </citation>
    <scope>NUCLEOTIDE SEQUENCE</scope>
    <source>
        <strain evidence="1">SCP</strain>
        <tissue evidence="1">Leaves</tissue>
    </source>
</reference>
<protein>
    <submittedName>
        <fullName evidence="1">Uncharacterized protein</fullName>
    </submittedName>
</protein>
<dbReference type="Proteomes" id="UP001179952">
    <property type="component" value="Unassembled WGS sequence"/>
</dbReference>
<reference evidence="1" key="1">
    <citation type="journal article" date="2023" name="Nat. Commun.">
        <title>Diploid and tetraploid genomes of Acorus and the evolution of monocots.</title>
        <authorList>
            <person name="Ma L."/>
            <person name="Liu K.W."/>
            <person name="Li Z."/>
            <person name="Hsiao Y.Y."/>
            <person name="Qi Y."/>
            <person name="Fu T."/>
            <person name="Tang G.D."/>
            <person name="Zhang D."/>
            <person name="Sun W.H."/>
            <person name="Liu D.K."/>
            <person name="Li Y."/>
            <person name="Chen G.Z."/>
            <person name="Liu X.D."/>
            <person name="Liao X.Y."/>
            <person name="Jiang Y.T."/>
            <person name="Yu X."/>
            <person name="Hao Y."/>
            <person name="Huang J."/>
            <person name="Zhao X.W."/>
            <person name="Ke S."/>
            <person name="Chen Y.Y."/>
            <person name="Wu W.L."/>
            <person name="Hsu J.L."/>
            <person name="Lin Y.F."/>
            <person name="Huang M.D."/>
            <person name="Li C.Y."/>
            <person name="Huang L."/>
            <person name="Wang Z.W."/>
            <person name="Zhao X."/>
            <person name="Zhong W.Y."/>
            <person name="Peng D.H."/>
            <person name="Ahmad S."/>
            <person name="Lan S."/>
            <person name="Zhang J.S."/>
            <person name="Tsai W.C."/>
            <person name="Van de Peer Y."/>
            <person name="Liu Z.J."/>
        </authorList>
    </citation>
    <scope>NUCLEOTIDE SEQUENCE</scope>
    <source>
        <strain evidence="1">SCP</strain>
    </source>
</reference>
<evidence type="ECO:0000313" key="2">
    <source>
        <dbReference type="Proteomes" id="UP001179952"/>
    </source>
</evidence>
<dbReference type="AlphaFoldDB" id="A0AAV9AIY5"/>
<proteinExistence type="predicted"/>
<sequence length="152" mass="18280">MNNVKKINNRETLEEMGVRITFYVESDTVHHRKPVPHRSDLRSRFRASDRRAQLLAYTQDLRRPPPQEGQTKCSEGAHCAKFTTWMRKLIDLPVRRPWRYRRLMMDSEECQHRRIFDAWRTMWSRRSGHSQNEVVRKVLDESETHEIYPSGS</sequence>
<evidence type="ECO:0000313" key="1">
    <source>
        <dbReference type="EMBL" id="KAK1264032.1"/>
    </source>
</evidence>
<organism evidence="1 2">
    <name type="scientific">Acorus gramineus</name>
    <name type="common">Dwarf sweet flag</name>
    <dbReference type="NCBI Taxonomy" id="55184"/>
    <lineage>
        <taxon>Eukaryota</taxon>
        <taxon>Viridiplantae</taxon>
        <taxon>Streptophyta</taxon>
        <taxon>Embryophyta</taxon>
        <taxon>Tracheophyta</taxon>
        <taxon>Spermatophyta</taxon>
        <taxon>Magnoliopsida</taxon>
        <taxon>Liliopsida</taxon>
        <taxon>Acoraceae</taxon>
        <taxon>Acorus</taxon>
    </lineage>
</organism>
<accession>A0AAV9AIY5</accession>